<keyword evidence="1" id="KW-0175">Coiled coil</keyword>
<accession>A0A1A8QT41</accession>
<organism evidence="3">
    <name type="scientific">Nothobranchius rachovii</name>
    <name type="common">bluefin notho</name>
    <dbReference type="NCBI Taxonomy" id="451742"/>
    <lineage>
        <taxon>Eukaryota</taxon>
        <taxon>Metazoa</taxon>
        <taxon>Chordata</taxon>
        <taxon>Craniata</taxon>
        <taxon>Vertebrata</taxon>
        <taxon>Euteleostomi</taxon>
        <taxon>Actinopterygii</taxon>
        <taxon>Neopterygii</taxon>
        <taxon>Teleostei</taxon>
        <taxon>Neoteleostei</taxon>
        <taxon>Acanthomorphata</taxon>
        <taxon>Ovalentaria</taxon>
        <taxon>Atherinomorphae</taxon>
        <taxon>Cyprinodontiformes</taxon>
        <taxon>Nothobranchiidae</taxon>
        <taxon>Nothobranchius</taxon>
    </lineage>
</organism>
<evidence type="ECO:0000313" key="3">
    <source>
        <dbReference type="EMBL" id="SBR96935.1"/>
    </source>
</evidence>
<feature type="region of interest" description="Disordered" evidence="2">
    <location>
        <begin position="204"/>
        <end position="238"/>
    </location>
</feature>
<feature type="region of interest" description="Disordered" evidence="2">
    <location>
        <begin position="260"/>
        <end position="313"/>
    </location>
</feature>
<name>A0A1A8QT41_9TELE</name>
<dbReference type="EMBL" id="HAEH01013258">
    <property type="protein sequence ID" value="SBR96935.1"/>
    <property type="molecule type" value="Transcribed_RNA"/>
</dbReference>
<protein>
    <submittedName>
        <fullName evidence="3">Uncharacterized protein</fullName>
    </submittedName>
</protein>
<gene>
    <name evidence="3" type="primary">Nfu_g_1_020056</name>
</gene>
<feature type="region of interest" description="Disordered" evidence="2">
    <location>
        <begin position="1"/>
        <end position="25"/>
    </location>
</feature>
<feature type="compositionally biased region" description="Basic and acidic residues" evidence="2">
    <location>
        <begin position="289"/>
        <end position="299"/>
    </location>
</feature>
<feature type="compositionally biased region" description="Polar residues" evidence="2">
    <location>
        <begin position="211"/>
        <end position="223"/>
    </location>
</feature>
<reference evidence="3" key="1">
    <citation type="submission" date="2016-05" db="EMBL/GenBank/DDBJ databases">
        <authorList>
            <person name="Lavstsen T."/>
            <person name="Jespersen J.S."/>
        </authorList>
    </citation>
    <scope>NUCLEOTIDE SEQUENCE</scope>
    <source>
        <tissue evidence="3">Brain</tissue>
    </source>
</reference>
<reference evidence="3" key="2">
    <citation type="submission" date="2016-06" db="EMBL/GenBank/DDBJ databases">
        <title>The genome of a short-lived fish provides insights into sex chromosome evolution and the genetic control of aging.</title>
        <authorList>
            <person name="Reichwald K."/>
            <person name="Felder M."/>
            <person name="Petzold A."/>
            <person name="Koch P."/>
            <person name="Groth M."/>
            <person name="Platzer M."/>
        </authorList>
    </citation>
    <scope>NUCLEOTIDE SEQUENCE</scope>
    <source>
        <tissue evidence="3">Brain</tissue>
    </source>
</reference>
<dbReference type="AlphaFoldDB" id="A0A1A8QT41"/>
<evidence type="ECO:0000256" key="2">
    <source>
        <dbReference type="SAM" id="MobiDB-lite"/>
    </source>
</evidence>
<feature type="coiled-coil region" evidence="1">
    <location>
        <begin position="82"/>
        <end position="179"/>
    </location>
</feature>
<proteinExistence type="predicted"/>
<sequence length="334" mass="38342">MEDQTVQRDKIEGSREQGDDGGKADWKNECSFSSLLKHSCLLCWSSSRETDAIEMDERVLTKAAEIRVRRPQHLPLELENAVTVENLELEEQQSDRRELEETLVKLDKHKEKLIQQIKATKQLCYEESQKILSLQAEEVQKESQVEEYERELARARWRLKKLREEVKQAKMKVEEAGERNTPLKDSIRQSYEEILQEEHTLCSLSGGAASPESQVEGSTSPADTTEEDPLPMRPWGRSQSLPAYADLIMGADGLTFCNNLAGTREEDDSGTSSPKDIDRSDTEEDPDDREIHTKEREEGSTFDPKPLSQLDFYQDNPFTHCQTDRAYLLKPDFF</sequence>
<evidence type="ECO:0000256" key="1">
    <source>
        <dbReference type="SAM" id="Coils"/>
    </source>
</evidence>